<organism evidence="1 2">
    <name type="scientific">Enterospora canceri</name>
    <dbReference type="NCBI Taxonomy" id="1081671"/>
    <lineage>
        <taxon>Eukaryota</taxon>
        <taxon>Fungi</taxon>
        <taxon>Fungi incertae sedis</taxon>
        <taxon>Microsporidia</taxon>
        <taxon>Enterocytozoonidae</taxon>
        <taxon>Enterospora</taxon>
    </lineage>
</organism>
<proteinExistence type="predicted"/>
<dbReference type="VEuPathDB" id="MicrosporidiaDB:ECANGB1_2336"/>
<dbReference type="EMBL" id="LWDP01000009">
    <property type="protein sequence ID" value="ORD94803.1"/>
    <property type="molecule type" value="Genomic_DNA"/>
</dbReference>
<accession>A0A1Y1S8L0</accession>
<dbReference type="Proteomes" id="UP000192639">
    <property type="component" value="Unassembled WGS sequence"/>
</dbReference>
<gene>
    <name evidence="1" type="ORF">ECANGB1_2336</name>
</gene>
<name>A0A1Y1S8L0_9MICR</name>
<comment type="caution">
    <text evidence="1">The sequence shown here is derived from an EMBL/GenBank/DDBJ whole genome shotgun (WGS) entry which is preliminary data.</text>
</comment>
<evidence type="ECO:0000313" key="2">
    <source>
        <dbReference type="Proteomes" id="UP000192639"/>
    </source>
</evidence>
<evidence type="ECO:0008006" key="3">
    <source>
        <dbReference type="Google" id="ProtNLM"/>
    </source>
</evidence>
<evidence type="ECO:0000313" key="1">
    <source>
        <dbReference type="EMBL" id="ORD94803.1"/>
    </source>
</evidence>
<reference evidence="1 2" key="1">
    <citation type="journal article" date="2017" name="Environ. Microbiol.">
        <title>Decay of the glycolytic pathway and adaptation to intranuclear parasitism within Enterocytozoonidae microsporidia.</title>
        <authorList>
            <person name="Wiredu Boakye D."/>
            <person name="Jaroenlak P."/>
            <person name="Prachumwat A."/>
            <person name="Williams T.A."/>
            <person name="Bateman K.S."/>
            <person name="Itsathitphaisarn O."/>
            <person name="Sritunyalucksana K."/>
            <person name="Paszkiewicz K.H."/>
            <person name="Moore K.A."/>
            <person name="Stentiford G.D."/>
            <person name="Williams B.A."/>
        </authorList>
    </citation>
    <scope>NUCLEOTIDE SEQUENCE [LARGE SCALE GENOMIC DNA]</scope>
    <source>
        <strain evidence="1 2">GB1</strain>
    </source>
</reference>
<sequence length="130" mass="15677">MAEINWPIPPVNFDNYDEDGFIPEKMTLFNVGYVYREGRMEQEMEYEEVDRNRNRVRKMVDESFRAFGELLTGFDPLKLDRIVQIHTEINEVLNKGKKYEKEECIAKARRKQREFIEKISSRINELLYAY</sequence>
<protein>
    <recommendedName>
        <fullName evidence="3">Mediator of RNA polymerase II transcription subunit 7</fullName>
    </recommendedName>
</protein>
<dbReference type="OrthoDB" id="378125at2759"/>
<keyword evidence="2" id="KW-1185">Reference proteome</keyword>
<dbReference type="AlphaFoldDB" id="A0A1Y1S8L0"/>